<evidence type="ECO:0000256" key="1">
    <source>
        <dbReference type="SAM" id="SignalP"/>
    </source>
</evidence>
<dbReference type="Pfam" id="PF07550">
    <property type="entry name" value="Shr-like_HID"/>
    <property type="match status" value="1"/>
</dbReference>
<evidence type="ECO:0008006" key="6">
    <source>
        <dbReference type="Google" id="ProtNLM"/>
    </source>
</evidence>
<dbReference type="STRING" id="697329.Rumal_0322"/>
<evidence type="ECO:0000313" key="4">
    <source>
        <dbReference type="EMBL" id="ADU20879.1"/>
    </source>
</evidence>
<accession>E6UDQ1</accession>
<dbReference type="Gene3D" id="1.10.1330.10">
    <property type="entry name" value="Dockerin domain"/>
    <property type="match status" value="1"/>
</dbReference>
<dbReference type="eggNOG" id="COG5492">
    <property type="taxonomic scope" value="Bacteria"/>
</dbReference>
<dbReference type="CDD" id="cd14256">
    <property type="entry name" value="Dockerin_I"/>
    <property type="match status" value="1"/>
</dbReference>
<protein>
    <recommendedName>
        <fullName evidence="6">Dockerin domain-containing protein</fullName>
    </recommendedName>
</protein>
<dbReference type="SUPFAM" id="SSF63446">
    <property type="entry name" value="Type I dockerin domain"/>
    <property type="match status" value="1"/>
</dbReference>
<evidence type="ECO:0000313" key="5">
    <source>
        <dbReference type="Proteomes" id="UP000006919"/>
    </source>
</evidence>
<dbReference type="PROSITE" id="PS50222">
    <property type="entry name" value="EF_HAND_2"/>
    <property type="match status" value="1"/>
</dbReference>
<name>E6UDQ1_RUMA7</name>
<feature type="signal peptide" evidence="1">
    <location>
        <begin position="1"/>
        <end position="27"/>
    </location>
</feature>
<dbReference type="InterPro" id="IPR036439">
    <property type="entry name" value="Dockerin_dom_sf"/>
</dbReference>
<organism evidence="4 5">
    <name type="scientific">Ruminococcus albus (strain ATCC 27210 / DSM 20455 / JCM 14654 / NCDO 2250 / 7)</name>
    <dbReference type="NCBI Taxonomy" id="697329"/>
    <lineage>
        <taxon>Bacteria</taxon>
        <taxon>Bacillati</taxon>
        <taxon>Bacillota</taxon>
        <taxon>Clostridia</taxon>
        <taxon>Eubacteriales</taxon>
        <taxon>Oscillospiraceae</taxon>
        <taxon>Ruminococcus</taxon>
    </lineage>
</organism>
<dbReference type="InterPro" id="IPR016134">
    <property type="entry name" value="Dockerin_dom"/>
</dbReference>
<dbReference type="Proteomes" id="UP000006919">
    <property type="component" value="Chromosome"/>
</dbReference>
<feature type="chain" id="PRO_5003209912" description="Dockerin domain-containing protein" evidence="1">
    <location>
        <begin position="28"/>
        <end position="507"/>
    </location>
</feature>
<dbReference type="PROSITE" id="PS51766">
    <property type="entry name" value="DOCKERIN"/>
    <property type="match status" value="1"/>
</dbReference>
<dbReference type="OrthoDB" id="2077842at2"/>
<dbReference type="InterPro" id="IPR002105">
    <property type="entry name" value="Dockerin_1_rpt"/>
</dbReference>
<dbReference type="Pfam" id="PF00404">
    <property type="entry name" value="Dockerin_1"/>
    <property type="match status" value="1"/>
</dbReference>
<dbReference type="EMBL" id="CP002403">
    <property type="protein sequence ID" value="ADU20879.1"/>
    <property type="molecule type" value="Genomic_DNA"/>
</dbReference>
<gene>
    <name evidence="4" type="ordered locus">Rumal_0322</name>
</gene>
<feature type="domain" description="EF-hand" evidence="2">
    <location>
        <begin position="468"/>
        <end position="503"/>
    </location>
</feature>
<reference evidence="4 5" key="1">
    <citation type="journal article" date="2011" name="J. Bacteriol.">
        <title>Complete genome of the cellulolytic ruminal bacterium Ruminococcus albus 7.</title>
        <authorList>
            <person name="Suen G."/>
            <person name="Stevenson D.M."/>
            <person name="Bruce D.C."/>
            <person name="Chertkov O."/>
            <person name="Copeland A."/>
            <person name="Cheng J.F."/>
            <person name="Detter C."/>
            <person name="Detter J.C."/>
            <person name="Goodwin L.A."/>
            <person name="Han C.S."/>
            <person name="Hauser L.J."/>
            <person name="Ivanova N.N."/>
            <person name="Kyrpides N.C."/>
            <person name="Land M.L."/>
            <person name="Lapidus A."/>
            <person name="Lucas S."/>
            <person name="Ovchinnikova G."/>
            <person name="Pitluck S."/>
            <person name="Tapia R."/>
            <person name="Woyke T."/>
            <person name="Boyum J."/>
            <person name="Mead D."/>
            <person name="Weimer P.J."/>
        </authorList>
    </citation>
    <scope>NUCLEOTIDE SEQUENCE [LARGE SCALE GENOMIC DNA]</scope>
    <source>
        <strain evidence="5">ATCC 27210 / DSM 20455 / JCM 14654 / NCDO 2250 / 7</strain>
    </source>
</reference>
<dbReference type="PROSITE" id="PS00018">
    <property type="entry name" value="EF_HAND_1"/>
    <property type="match status" value="1"/>
</dbReference>
<dbReference type="InterPro" id="IPR018247">
    <property type="entry name" value="EF_Hand_1_Ca_BS"/>
</dbReference>
<evidence type="ECO:0000259" key="2">
    <source>
        <dbReference type="PROSITE" id="PS50222"/>
    </source>
</evidence>
<keyword evidence="1" id="KW-0732">Signal</keyword>
<feature type="domain" description="Dockerin" evidence="3">
    <location>
        <begin position="441"/>
        <end position="507"/>
    </location>
</feature>
<dbReference type="GO" id="GO:0005509">
    <property type="term" value="F:calcium ion binding"/>
    <property type="evidence" value="ECO:0007669"/>
    <property type="project" value="InterPro"/>
</dbReference>
<dbReference type="AlphaFoldDB" id="E6UDQ1"/>
<dbReference type="RefSeq" id="WP_013497071.1">
    <property type="nucleotide sequence ID" value="NC_014833.1"/>
</dbReference>
<dbReference type="InterPro" id="IPR002048">
    <property type="entry name" value="EF_hand_dom"/>
</dbReference>
<evidence type="ECO:0000259" key="3">
    <source>
        <dbReference type="PROSITE" id="PS51766"/>
    </source>
</evidence>
<dbReference type="HOGENOM" id="CLU_512670_0_0_9"/>
<dbReference type="GO" id="GO:0004553">
    <property type="term" value="F:hydrolase activity, hydrolyzing O-glycosyl compounds"/>
    <property type="evidence" value="ECO:0007669"/>
    <property type="project" value="InterPro"/>
</dbReference>
<sequence precursor="true">MRKTKRIFSLSICAAMAAASIPMNVFADEVKAEEYVYGTMKIPYAKFYEAEAENLSNADGLDAVTSATVNKTRMNGEGQLFEGTYNNAGEEGSDELGKIYGVVYPVAIKQADLEALGENNYGFTAVSEKPEAYKTVTVAEGDASFSAVNDENPDNVTGSMTLNTNTPWGDYAGNVTGKPENGTVIYGIIIKTKNGEAYALRHEQNIWRNAEFSWSSGVKTTESHGIALDYQGFESLMGNTITEMEYITATGYVKVDVGEVYVPVKFVGGIAVENTAVSAGKADIVLTDVPEDFDISYSIEGLEAVFKDNGFTFANANPGSYTLSAKDSKGKYADISTSFMLTTADLPAAFDGEENKLTAAEGFTAEQLEAYIKNISSVTVNEKEYSAKGKRAKVIIKGDGTLDTESDVFAEGENFEITVKATGYDNDLAFTYTKKAGVEPVEYNSGDVNGDNAVNITDISMISAHVKGKKQLDEKGFKAADVNGDGKVNVSDIVAIAAHVKGIKLIK</sequence>
<proteinExistence type="predicted"/>
<dbReference type="InterPro" id="IPR011432">
    <property type="entry name" value="Shr-like_HID"/>
</dbReference>
<dbReference type="KEGG" id="ral:Rumal_0322"/>
<dbReference type="GO" id="GO:0000272">
    <property type="term" value="P:polysaccharide catabolic process"/>
    <property type="evidence" value="ECO:0007669"/>
    <property type="project" value="InterPro"/>
</dbReference>